<evidence type="ECO:0000313" key="4">
    <source>
        <dbReference type="Proteomes" id="UP000644727"/>
    </source>
</evidence>
<accession>A0ABR9VXI6</accession>
<comment type="similarity">
    <text evidence="1">Belongs to the enoyl-CoA hydratase/isomerase family.</text>
</comment>
<sequence>MNTDAHTPAQPVAKEPMGAVHPSIDLTSLTKGQQIARTTHPLSRDTLVRYAGASGDFNPIHYNDTAATEAGLPGVIAHGMLTMGVAINGVIEAIGDPTAVRSYSVRFTSPVEVPATGEVLLEVVAVVGAVDEEAGTARIDLTAQVGETKVLGRARATVALPTGRADAPVGGAA</sequence>
<dbReference type="Proteomes" id="UP000644727">
    <property type="component" value="Unassembled WGS sequence"/>
</dbReference>
<evidence type="ECO:0000313" key="3">
    <source>
        <dbReference type="EMBL" id="MBE9402890.1"/>
    </source>
</evidence>
<dbReference type="EMBL" id="JADEYR010000001">
    <property type="protein sequence ID" value="MBE9402890.1"/>
    <property type="molecule type" value="Genomic_DNA"/>
</dbReference>
<protein>
    <submittedName>
        <fullName evidence="3">MaoC family dehydratase N-terminal domain-containing protein</fullName>
    </submittedName>
</protein>
<proteinExistence type="inferred from homology"/>
<dbReference type="InterPro" id="IPR029069">
    <property type="entry name" value="HotDog_dom_sf"/>
</dbReference>
<dbReference type="InterPro" id="IPR002539">
    <property type="entry name" value="MaoC-like_dom"/>
</dbReference>
<dbReference type="Gene3D" id="3.10.129.10">
    <property type="entry name" value="Hotdog Thioesterase"/>
    <property type="match status" value="1"/>
</dbReference>
<evidence type="ECO:0000256" key="1">
    <source>
        <dbReference type="ARBA" id="ARBA00005254"/>
    </source>
</evidence>
<evidence type="ECO:0000259" key="2">
    <source>
        <dbReference type="Pfam" id="PF01575"/>
    </source>
</evidence>
<comment type="caution">
    <text evidence="3">The sequence shown here is derived from an EMBL/GenBank/DDBJ whole genome shotgun (WGS) entry which is preliminary data.</text>
</comment>
<organism evidence="3 4">
    <name type="scientific">Brachybacterium epidermidis</name>
    <dbReference type="NCBI Taxonomy" id="2781983"/>
    <lineage>
        <taxon>Bacteria</taxon>
        <taxon>Bacillati</taxon>
        <taxon>Actinomycetota</taxon>
        <taxon>Actinomycetes</taxon>
        <taxon>Micrococcales</taxon>
        <taxon>Dermabacteraceae</taxon>
        <taxon>Brachybacterium</taxon>
    </lineage>
</organism>
<dbReference type="InterPro" id="IPR003965">
    <property type="entry name" value="Fatty_acid_synthase"/>
</dbReference>
<reference evidence="3 4" key="1">
    <citation type="submission" date="2020-10" db="EMBL/GenBank/DDBJ databases">
        <title>Draft genome and description of Brachybacterium epidermidis sp nov.</title>
        <authorList>
            <person name="Boxberger M."/>
            <person name="La Scola B."/>
        </authorList>
    </citation>
    <scope>NUCLEOTIDE SEQUENCE [LARGE SCALE GENOMIC DNA]</scope>
    <source>
        <strain evidence="3 4">Marseille-Q2903</strain>
    </source>
</reference>
<feature type="domain" description="MaoC-like" evidence="2">
    <location>
        <begin position="34"/>
        <end position="141"/>
    </location>
</feature>
<keyword evidence="4" id="KW-1185">Reference proteome</keyword>
<dbReference type="PANTHER" id="PTHR43841">
    <property type="entry name" value="3-HYDROXYACYL-THIOESTER DEHYDRATASE HTDX-RELATED"/>
    <property type="match status" value="1"/>
</dbReference>
<gene>
    <name evidence="3" type="ORF">IOE58_01290</name>
</gene>
<dbReference type="Pfam" id="PF01575">
    <property type="entry name" value="MaoC_dehydratas"/>
    <property type="match status" value="1"/>
</dbReference>
<dbReference type="PANTHER" id="PTHR43841:SF3">
    <property type="entry name" value="(3R)-HYDROXYACYL-ACP DEHYDRATASE SUBUNIT HADB"/>
    <property type="match status" value="1"/>
</dbReference>
<name>A0ABR9VXI6_9MICO</name>
<dbReference type="SUPFAM" id="SSF54637">
    <property type="entry name" value="Thioesterase/thiol ester dehydrase-isomerase"/>
    <property type="match status" value="1"/>
</dbReference>
<dbReference type="PRINTS" id="PR01483">
    <property type="entry name" value="FASYNTHASE"/>
</dbReference>